<proteinExistence type="predicted"/>
<organism evidence="1 2">
    <name type="scientific">Providencia stuartii ATCC 25827</name>
    <dbReference type="NCBI Taxonomy" id="471874"/>
    <lineage>
        <taxon>Bacteria</taxon>
        <taxon>Pseudomonadati</taxon>
        <taxon>Pseudomonadota</taxon>
        <taxon>Gammaproteobacteria</taxon>
        <taxon>Enterobacterales</taxon>
        <taxon>Morganellaceae</taxon>
        <taxon>Providencia</taxon>
    </lineage>
</organism>
<reference evidence="2" key="2">
    <citation type="submission" date="2008-04" db="EMBL/GenBank/DDBJ databases">
        <title>Draft genome sequence of Providencia stuartii(ATCC 25827).</title>
        <authorList>
            <person name="Sudarsanam P."/>
            <person name="Ley R."/>
            <person name="Guruge J."/>
            <person name="Turnbaugh P.J."/>
            <person name="Mahowald M."/>
            <person name="Liep D."/>
            <person name="Gordon J."/>
        </authorList>
    </citation>
    <scope>NUCLEOTIDE SEQUENCE [LARGE SCALE GENOMIC DNA]</scope>
    <source>
        <strain evidence="2">ATCC 25827</strain>
    </source>
</reference>
<sequence>MRYLQEYRNGIPPIHNPACFRKYRRRQCGIYCHSDMNIYFFMPQNIANKYISKDEHLL</sequence>
<accession>A0AA87CSL2</accession>
<reference evidence="1 2" key="3">
    <citation type="submission" date="2008-05" db="EMBL/GenBank/DDBJ databases">
        <authorList>
            <person name="Fulton L."/>
            <person name="Clifton S."/>
            <person name="Fulton B."/>
            <person name="Xu J."/>
            <person name="Minx P."/>
            <person name="Pepin K.H."/>
            <person name="Johnson M."/>
            <person name="Thiruvilangam P."/>
            <person name="Bhonagiri V."/>
            <person name="Nash W.E."/>
            <person name="Mardis E.R."/>
            <person name="Wilson R.K."/>
        </authorList>
    </citation>
    <scope>NUCLEOTIDE SEQUENCE [LARGE SCALE GENOMIC DNA]</scope>
    <source>
        <strain evidence="1 2">ATCC 25827</strain>
    </source>
</reference>
<comment type="caution">
    <text evidence="1">The sequence shown here is derived from an EMBL/GenBank/DDBJ whole genome shotgun (WGS) entry which is preliminary data.</text>
</comment>
<evidence type="ECO:0000313" key="1">
    <source>
        <dbReference type="EMBL" id="EDU60962.1"/>
    </source>
</evidence>
<name>A0AA87CSL2_PROST</name>
<protein>
    <submittedName>
        <fullName evidence="1">Uncharacterized protein</fullName>
    </submittedName>
</protein>
<dbReference type="EMBL" id="ABJD02000085">
    <property type="protein sequence ID" value="EDU60962.1"/>
    <property type="molecule type" value="Genomic_DNA"/>
</dbReference>
<reference evidence="2" key="1">
    <citation type="submission" date="2008-04" db="EMBL/GenBank/DDBJ databases">
        <title>Draft genome sequence of Providencia stuartii (ATCC 25827).</title>
        <authorList>
            <person name="Sudarsanam P."/>
            <person name="Ley R."/>
            <person name="Guruge J."/>
            <person name="Turnbaugh P.J."/>
            <person name="Mahowald M."/>
            <person name="Liep D."/>
            <person name="Gordon J."/>
        </authorList>
    </citation>
    <scope>NUCLEOTIDE SEQUENCE [LARGE SCALE GENOMIC DNA]</scope>
    <source>
        <strain evidence="2">ATCC 25827</strain>
    </source>
</reference>
<gene>
    <name evidence="1" type="ORF">PROSTU_00943</name>
</gene>
<dbReference type="AlphaFoldDB" id="A0AA87CSL2"/>
<dbReference type="Proteomes" id="UP000004506">
    <property type="component" value="Unassembled WGS sequence"/>
</dbReference>
<evidence type="ECO:0000313" key="2">
    <source>
        <dbReference type="Proteomes" id="UP000004506"/>
    </source>
</evidence>